<dbReference type="GO" id="GO:0006506">
    <property type="term" value="P:GPI anchor biosynthetic process"/>
    <property type="evidence" value="ECO:0007669"/>
    <property type="project" value="TreeGrafter"/>
</dbReference>
<keyword evidence="1" id="KW-0812">Transmembrane</keyword>
<dbReference type="RefSeq" id="WP_092909150.1">
    <property type="nucleotide sequence ID" value="NZ_FOUZ01000013.1"/>
</dbReference>
<keyword evidence="3" id="KW-0540">Nuclease</keyword>
<organism evidence="3 4">
    <name type="scientific">Algoriella xinjiangensis</name>
    <dbReference type="NCBI Taxonomy" id="684065"/>
    <lineage>
        <taxon>Bacteria</taxon>
        <taxon>Pseudomonadati</taxon>
        <taxon>Bacteroidota</taxon>
        <taxon>Flavobacteriia</taxon>
        <taxon>Flavobacteriales</taxon>
        <taxon>Weeksellaceae</taxon>
        <taxon>Algoriella</taxon>
    </lineage>
</organism>
<protein>
    <submittedName>
        <fullName evidence="3">Metal-dependent hydrolase, endonuclease/exonuclease/phosphatase family</fullName>
    </submittedName>
</protein>
<dbReference type="GO" id="GO:0004527">
    <property type="term" value="F:exonuclease activity"/>
    <property type="evidence" value="ECO:0007669"/>
    <property type="project" value="UniProtKB-KW"/>
</dbReference>
<feature type="transmembrane region" description="Helical" evidence="1">
    <location>
        <begin position="32"/>
        <end position="50"/>
    </location>
</feature>
<dbReference type="InterPro" id="IPR005135">
    <property type="entry name" value="Endo/exonuclease/phosphatase"/>
</dbReference>
<proteinExistence type="predicted"/>
<keyword evidence="1" id="KW-1133">Transmembrane helix</keyword>
<reference evidence="4" key="1">
    <citation type="submission" date="2016-10" db="EMBL/GenBank/DDBJ databases">
        <authorList>
            <person name="Varghese N."/>
            <person name="Submissions S."/>
        </authorList>
    </citation>
    <scope>NUCLEOTIDE SEQUENCE [LARGE SCALE GENOMIC DNA]</scope>
    <source>
        <strain evidence="4">XJ109</strain>
    </source>
</reference>
<feature type="transmembrane region" description="Helical" evidence="1">
    <location>
        <begin position="62"/>
        <end position="84"/>
    </location>
</feature>
<dbReference type="Proteomes" id="UP000199149">
    <property type="component" value="Unassembled WGS sequence"/>
</dbReference>
<evidence type="ECO:0000313" key="4">
    <source>
        <dbReference type="Proteomes" id="UP000199149"/>
    </source>
</evidence>
<sequence>MLTKWSKILFFVFAGIYLISKSFYQYFVFDMLVQYSVYAIIIAFFCCLIYNFSIRKQQNKNILFVLPLLIIPYVVYNEMGNFYFGENAKGEKPNFKIISINIFSDNNEYQYLEEYLSKEKADVIVLQELTPAWQKNVEFVRKEYPYYKEETRANNFGIAVYSKHPFVKVETKNYIDDMHPSILADFDINGKKVSVLMSHPVPPLPNQARFERRNKQYELIKKDIEALPNYNIVLIGDLNTTVYSPNFKLVQSDKLKDARSGFGLQNSWNAFIPIFRTNIDQCWVSKDIKVTNFYRGEDIKSDHFPIVAELQLH</sequence>
<dbReference type="AlphaFoldDB" id="A0A1I4ZJ70"/>
<dbReference type="GO" id="GO:0016020">
    <property type="term" value="C:membrane"/>
    <property type="evidence" value="ECO:0007669"/>
    <property type="project" value="GOC"/>
</dbReference>
<dbReference type="Pfam" id="PF03372">
    <property type="entry name" value="Exo_endo_phos"/>
    <property type="match status" value="1"/>
</dbReference>
<keyword evidence="3" id="KW-0269">Exonuclease</keyword>
<dbReference type="InterPro" id="IPR036691">
    <property type="entry name" value="Endo/exonu/phosph_ase_sf"/>
</dbReference>
<dbReference type="PANTHER" id="PTHR14859">
    <property type="entry name" value="CALCOFLUOR WHITE HYPERSENSITIVE PROTEIN PRECURSOR"/>
    <property type="match status" value="1"/>
</dbReference>
<dbReference type="Gene3D" id="3.60.10.10">
    <property type="entry name" value="Endonuclease/exonuclease/phosphatase"/>
    <property type="match status" value="1"/>
</dbReference>
<evidence type="ECO:0000256" key="1">
    <source>
        <dbReference type="SAM" id="Phobius"/>
    </source>
</evidence>
<dbReference type="EMBL" id="FOUZ01000013">
    <property type="protein sequence ID" value="SFN50113.1"/>
    <property type="molecule type" value="Genomic_DNA"/>
</dbReference>
<dbReference type="SUPFAM" id="SSF56219">
    <property type="entry name" value="DNase I-like"/>
    <property type="match status" value="1"/>
</dbReference>
<evidence type="ECO:0000313" key="3">
    <source>
        <dbReference type="EMBL" id="SFN50113.1"/>
    </source>
</evidence>
<dbReference type="OrthoDB" id="9796594at2"/>
<feature type="transmembrane region" description="Helical" evidence="1">
    <location>
        <begin position="7"/>
        <end position="26"/>
    </location>
</feature>
<keyword evidence="4" id="KW-1185">Reference proteome</keyword>
<keyword evidence="1" id="KW-0472">Membrane</keyword>
<dbReference type="STRING" id="684065.SAMN05421738_11391"/>
<keyword evidence="3" id="KW-0255">Endonuclease</keyword>
<dbReference type="GO" id="GO:0004519">
    <property type="term" value="F:endonuclease activity"/>
    <property type="evidence" value="ECO:0007669"/>
    <property type="project" value="UniProtKB-KW"/>
</dbReference>
<dbReference type="PANTHER" id="PTHR14859:SF15">
    <property type="entry name" value="ENDONUCLEASE_EXONUCLEASE_PHOSPHATASE DOMAIN-CONTAINING PROTEIN"/>
    <property type="match status" value="1"/>
</dbReference>
<name>A0A1I4ZJ70_9FLAO</name>
<gene>
    <name evidence="3" type="ORF">SAMN05421738_11391</name>
</gene>
<accession>A0A1I4ZJ70</accession>
<evidence type="ECO:0000259" key="2">
    <source>
        <dbReference type="Pfam" id="PF03372"/>
    </source>
</evidence>
<dbReference type="InterPro" id="IPR051916">
    <property type="entry name" value="GPI-anchor_lipid_remodeler"/>
</dbReference>
<feature type="domain" description="Endonuclease/exonuclease/phosphatase" evidence="2">
    <location>
        <begin position="99"/>
        <end position="303"/>
    </location>
</feature>
<keyword evidence="3" id="KW-0378">Hydrolase</keyword>